<organism evidence="2 3">
    <name type="scientific">Agrocybe chaxingu</name>
    <dbReference type="NCBI Taxonomy" id="84603"/>
    <lineage>
        <taxon>Eukaryota</taxon>
        <taxon>Fungi</taxon>
        <taxon>Dikarya</taxon>
        <taxon>Basidiomycota</taxon>
        <taxon>Agaricomycotina</taxon>
        <taxon>Agaricomycetes</taxon>
        <taxon>Agaricomycetidae</taxon>
        <taxon>Agaricales</taxon>
        <taxon>Agaricineae</taxon>
        <taxon>Strophariaceae</taxon>
        <taxon>Agrocybe</taxon>
    </lineage>
</organism>
<sequence>MWSTSSRMPRRSCDELEQADAQVDALEAGQDPDDNSVVESPFFRRHDRREHGTPPKRARLGDVDREPVSPLEEDDGLAGGDVDGDTGLSTFPIGGNLDPTVSPAASPTRLRKRSSEELEDGPDDQQHPYVHAHGLGTESGQGPPGSASNKRAKVDHSTSLVASPASLASELNGEGEDRSALGVGLGGKGKAACSPAPPGAAVAGTLLQVEEVSAEREDEEYEEEIDKPYVPPRMWSRAPSQRAGPTG</sequence>
<proteinExistence type="predicted"/>
<comment type="caution">
    <text evidence="2">The sequence shown here is derived from an EMBL/GenBank/DDBJ whole genome shotgun (WGS) entry which is preliminary data.</text>
</comment>
<gene>
    <name evidence="2" type="ORF">NLJ89_g2996</name>
</gene>
<evidence type="ECO:0000313" key="2">
    <source>
        <dbReference type="EMBL" id="KAJ3513352.1"/>
    </source>
</evidence>
<feature type="region of interest" description="Disordered" evidence="1">
    <location>
        <begin position="1"/>
        <end position="197"/>
    </location>
</feature>
<reference evidence="2" key="1">
    <citation type="submission" date="2022-07" db="EMBL/GenBank/DDBJ databases">
        <title>Genome Sequence of Agrocybe chaxingu.</title>
        <authorList>
            <person name="Buettner E."/>
        </authorList>
    </citation>
    <scope>NUCLEOTIDE SEQUENCE</scope>
    <source>
        <strain evidence="2">MP-N11</strain>
    </source>
</reference>
<feature type="region of interest" description="Disordered" evidence="1">
    <location>
        <begin position="211"/>
        <end position="247"/>
    </location>
</feature>
<dbReference type="EMBL" id="JANKHO010000203">
    <property type="protein sequence ID" value="KAJ3513352.1"/>
    <property type="molecule type" value="Genomic_DNA"/>
</dbReference>
<keyword evidence="3" id="KW-1185">Reference proteome</keyword>
<name>A0A9W8K5I3_9AGAR</name>
<dbReference type="Proteomes" id="UP001148786">
    <property type="component" value="Unassembled WGS sequence"/>
</dbReference>
<evidence type="ECO:0000256" key="1">
    <source>
        <dbReference type="SAM" id="MobiDB-lite"/>
    </source>
</evidence>
<accession>A0A9W8K5I3</accession>
<dbReference type="AlphaFoldDB" id="A0A9W8K5I3"/>
<protein>
    <submittedName>
        <fullName evidence="2">Uncharacterized protein</fullName>
    </submittedName>
</protein>
<evidence type="ECO:0000313" key="3">
    <source>
        <dbReference type="Proteomes" id="UP001148786"/>
    </source>
</evidence>
<feature type="compositionally biased region" description="Basic and acidic residues" evidence="1">
    <location>
        <begin position="49"/>
        <end position="67"/>
    </location>
</feature>
<feature type="compositionally biased region" description="Acidic residues" evidence="1">
    <location>
        <begin position="216"/>
        <end position="225"/>
    </location>
</feature>